<accession>A0A438CG87</accession>
<organism evidence="3 4">
    <name type="scientific">Vitis vinifera</name>
    <name type="common">Grape</name>
    <dbReference type="NCBI Taxonomy" id="29760"/>
    <lineage>
        <taxon>Eukaryota</taxon>
        <taxon>Viridiplantae</taxon>
        <taxon>Streptophyta</taxon>
        <taxon>Embryophyta</taxon>
        <taxon>Tracheophyta</taxon>
        <taxon>Spermatophyta</taxon>
        <taxon>Magnoliopsida</taxon>
        <taxon>eudicotyledons</taxon>
        <taxon>Gunneridae</taxon>
        <taxon>Pentapetalae</taxon>
        <taxon>rosids</taxon>
        <taxon>Vitales</taxon>
        <taxon>Vitaceae</taxon>
        <taxon>Viteae</taxon>
        <taxon>Vitis</taxon>
    </lineage>
</organism>
<comment type="caution">
    <text evidence="3">The sequence shown here is derived from an EMBL/GenBank/DDBJ whole genome shotgun (WGS) entry which is preliminary data.</text>
</comment>
<evidence type="ECO:0000313" key="3">
    <source>
        <dbReference type="EMBL" id="RVW22196.1"/>
    </source>
</evidence>
<gene>
    <name evidence="3" type="primary">MAIL3_170</name>
    <name evidence="3" type="ORF">CK203_106576</name>
</gene>
<dbReference type="PANTHER" id="PTHR46033:SF8">
    <property type="entry name" value="PROTEIN MAINTENANCE OF MERISTEMS-LIKE"/>
    <property type="match status" value="1"/>
</dbReference>
<evidence type="ECO:0000256" key="1">
    <source>
        <dbReference type="SAM" id="MobiDB-lite"/>
    </source>
</evidence>
<proteinExistence type="predicted"/>
<dbReference type="Proteomes" id="UP000288805">
    <property type="component" value="Unassembled WGS sequence"/>
</dbReference>
<reference evidence="3 4" key="1">
    <citation type="journal article" date="2018" name="PLoS Genet.">
        <title>Population sequencing reveals clonal diversity and ancestral inbreeding in the grapevine cultivar Chardonnay.</title>
        <authorList>
            <person name="Roach M.J."/>
            <person name="Johnson D.L."/>
            <person name="Bohlmann J."/>
            <person name="van Vuuren H.J."/>
            <person name="Jones S.J."/>
            <person name="Pretorius I.S."/>
            <person name="Schmidt S.A."/>
            <person name="Borneman A.R."/>
        </authorList>
    </citation>
    <scope>NUCLEOTIDE SEQUENCE [LARGE SCALE GENOMIC DNA]</scope>
    <source>
        <strain evidence="4">cv. Chardonnay</strain>
        <tissue evidence="3">Leaf</tissue>
    </source>
</reference>
<dbReference type="GO" id="GO:0010073">
    <property type="term" value="P:meristem maintenance"/>
    <property type="evidence" value="ECO:0007669"/>
    <property type="project" value="InterPro"/>
</dbReference>
<feature type="domain" description="Aminotransferase-like plant mobile" evidence="2">
    <location>
        <begin position="244"/>
        <end position="328"/>
    </location>
</feature>
<protein>
    <submittedName>
        <fullName evidence="3">Serine/threonine-protein phosphatase 7 long form-like</fullName>
    </submittedName>
</protein>
<dbReference type="Pfam" id="PF10536">
    <property type="entry name" value="PMD"/>
    <property type="match status" value="1"/>
</dbReference>
<dbReference type="InterPro" id="IPR044824">
    <property type="entry name" value="MAIN-like"/>
</dbReference>
<evidence type="ECO:0000313" key="4">
    <source>
        <dbReference type="Proteomes" id="UP000288805"/>
    </source>
</evidence>
<dbReference type="EMBL" id="QGNW01002244">
    <property type="protein sequence ID" value="RVW22196.1"/>
    <property type="molecule type" value="Genomic_DNA"/>
</dbReference>
<name>A0A438CG87_VITVI</name>
<evidence type="ECO:0000259" key="2">
    <source>
        <dbReference type="Pfam" id="PF10536"/>
    </source>
</evidence>
<feature type="region of interest" description="Disordered" evidence="1">
    <location>
        <begin position="355"/>
        <end position="376"/>
    </location>
</feature>
<dbReference type="InterPro" id="IPR019557">
    <property type="entry name" value="AminoTfrase-like_pln_mobile"/>
</dbReference>
<dbReference type="AlphaFoldDB" id="A0A438CG87"/>
<dbReference type="PANTHER" id="PTHR46033">
    <property type="entry name" value="PROTEIN MAIN-LIKE 2"/>
    <property type="match status" value="1"/>
</dbReference>
<sequence>MHMDTIGRINQDALSWLSYFAVRREHGASRFASGEEYTPYVDAKINANVVKPGSHEVVLYDHFQGLFHVKANRGSKKTSSSRRTYRVNLCGRPKSTRLHNEMDVREVMEHREGRFDSDPLDRSILVLQDRHRSQLVDSGQVSGVVPPLSQIKGLAISAQWLREQFSYPPAGVDEVILQHYACAFILTLLGGAFSADKTGTHLQLHVGRPDFRHPPVPIVVPHVHDEVVDGLHDHLLSDEALLIDPLGHGWRVSLSLSHNPSPHVLTFYQDQLDAQTRDQLLWEPYTTDLIAHLLAICQADEEIWRTMSPLICFDIIEWHRPEQVLRQFRDGHRVHLTHEPSTSLGPSMRPPSLITPIRTYSPPSPPSSQPSISLDAPPPIIKEQLMPHDYMYGYLEDIDLYMYVEFYLHQFHLTR</sequence>